<dbReference type="Pfam" id="PF13715">
    <property type="entry name" value="CarbopepD_reg_2"/>
    <property type="match status" value="1"/>
</dbReference>
<keyword evidence="3 14" id="KW-0813">Transport</keyword>
<keyword evidence="7 16" id="KW-0732">Signal</keyword>
<dbReference type="Pfam" id="PF00593">
    <property type="entry name" value="TonB_dep_Rec_b-barrel"/>
    <property type="match status" value="1"/>
</dbReference>
<dbReference type="GO" id="GO:0015891">
    <property type="term" value="P:siderophore transport"/>
    <property type="evidence" value="ECO:0007669"/>
    <property type="project" value="InterPro"/>
</dbReference>
<dbReference type="InterPro" id="IPR036942">
    <property type="entry name" value="Beta-barrel_TonB_sf"/>
</dbReference>
<dbReference type="SUPFAM" id="SSF49464">
    <property type="entry name" value="Carboxypeptidase regulatory domain-like"/>
    <property type="match status" value="1"/>
</dbReference>
<feature type="domain" description="TonB-dependent receptor plug" evidence="18">
    <location>
        <begin position="133"/>
        <end position="229"/>
    </location>
</feature>
<evidence type="ECO:0000256" key="9">
    <source>
        <dbReference type="ARBA" id="ARBA00023065"/>
    </source>
</evidence>
<dbReference type="Proteomes" id="UP000189981">
    <property type="component" value="Unassembled WGS sequence"/>
</dbReference>
<dbReference type="GO" id="GO:0038023">
    <property type="term" value="F:signaling receptor activity"/>
    <property type="evidence" value="ECO:0007669"/>
    <property type="project" value="InterPro"/>
</dbReference>
<evidence type="ECO:0000256" key="4">
    <source>
        <dbReference type="ARBA" id="ARBA00022452"/>
    </source>
</evidence>
<keyword evidence="20" id="KW-1185">Reference proteome</keyword>
<evidence type="ECO:0000259" key="17">
    <source>
        <dbReference type="Pfam" id="PF00593"/>
    </source>
</evidence>
<dbReference type="InterPro" id="IPR039426">
    <property type="entry name" value="TonB-dep_rcpt-like"/>
</dbReference>
<dbReference type="NCBIfam" id="TIGR01783">
    <property type="entry name" value="TonB-siderophor"/>
    <property type="match status" value="1"/>
</dbReference>
<evidence type="ECO:0000256" key="12">
    <source>
        <dbReference type="ARBA" id="ARBA00023170"/>
    </source>
</evidence>
<gene>
    <name evidence="19" type="ORF">SAMN05661099_2491</name>
</gene>
<organism evidence="19 20">
    <name type="scientific">Daejeonella lutea</name>
    <dbReference type="NCBI Taxonomy" id="572036"/>
    <lineage>
        <taxon>Bacteria</taxon>
        <taxon>Pseudomonadati</taxon>
        <taxon>Bacteroidota</taxon>
        <taxon>Sphingobacteriia</taxon>
        <taxon>Sphingobacteriales</taxon>
        <taxon>Sphingobacteriaceae</taxon>
        <taxon>Daejeonella</taxon>
    </lineage>
</organism>
<dbReference type="GO" id="GO:0015344">
    <property type="term" value="F:siderophore uptake transmembrane transporter activity"/>
    <property type="evidence" value="ECO:0007669"/>
    <property type="project" value="TreeGrafter"/>
</dbReference>
<keyword evidence="9" id="KW-0406">Ion transport</keyword>
<comment type="subcellular location">
    <subcellularLocation>
        <location evidence="1 14">Cell outer membrane</location>
        <topology evidence="1 14">Multi-pass membrane protein</topology>
    </subcellularLocation>
</comment>
<evidence type="ECO:0000256" key="8">
    <source>
        <dbReference type="ARBA" id="ARBA00023004"/>
    </source>
</evidence>
<evidence type="ECO:0000256" key="14">
    <source>
        <dbReference type="PROSITE-ProRule" id="PRU01360"/>
    </source>
</evidence>
<evidence type="ECO:0000256" key="7">
    <source>
        <dbReference type="ARBA" id="ARBA00022729"/>
    </source>
</evidence>
<dbReference type="Gene3D" id="2.170.130.10">
    <property type="entry name" value="TonB-dependent receptor, plug domain"/>
    <property type="match status" value="1"/>
</dbReference>
<evidence type="ECO:0000313" key="20">
    <source>
        <dbReference type="Proteomes" id="UP000189981"/>
    </source>
</evidence>
<keyword evidence="10 15" id="KW-0798">TonB box</keyword>
<evidence type="ECO:0000256" key="5">
    <source>
        <dbReference type="ARBA" id="ARBA00022496"/>
    </source>
</evidence>
<evidence type="ECO:0000256" key="6">
    <source>
        <dbReference type="ARBA" id="ARBA00022692"/>
    </source>
</evidence>
<dbReference type="OrthoDB" id="9758472at2"/>
<dbReference type="AlphaFoldDB" id="A0A1T5DP26"/>
<dbReference type="PANTHER" id="PTHR32552">
    <property type="entry name" value="FERRICHROME IRON RECEPTOR-RELATED"/>
    <property type="match status" value="1"/>
</dbReference>
<evidence type="ECO:0000256" key="15">
    <source>
        <dbReference type="RuleBase" id="RU003357"/>
    </source>
</evidence>
<dbReference type="InterPro" id="IPR000531">
    <property type="entry name" value="Beta-barrel_TonB"/>
</dbReference>
<dbReference type="InterPro" id="IPR037066">
    <property type="entry name" value="Plug_dom_sf"/>
</dbReference>
<accession>A0A1T5DP26</accession>
<evidence type="ECO:0000259" key="18">
    <source>
        <dbReference type="Pfam" id="PF07715"/>
    </source>
</evidence>
<evidence type="ECO:0000256" key="11">
    <source>
        <dbReference type="ARBA" id="ARBA00023136"/>
    </source>
</evidence>
<feature type="domain" description="TonB-dependent receptor-like beta-barrel" evidence="17">
    <location>
        <begin position="306"/>
        <end position="766"/>
    </location>
</feature>
<dbReference type="RefSeq" id="WP_079702993.1">
    <property type="nucleotide sequence ID" value="NZ_FUYR01000002.1"/>
</dbReference>
<sequence>MYKATTFILILLISVLTSSVSSQTRGAGIQGKITTADGAPAAYVNVGIKGLKSTVSGEDGSFSLRNIPFGNHIVKVSYLGLAGDEKAVTLKEGEILELDFKLQESSQKLSEVVVTASRNNQQVLTAGKAGLNPMDVPQSSSVISSQVITDQQASKLSDVMKNVNGVALGTSRGSTSENFFARGYSLGSNNYFKNGSRYNSGSLPEVSTLEQVEVLKGSAAMLYGNVSGGAIVNLVTKRPKFEYGGEISMRGGSYNSYKPTGDVYGPISKNLAFRLIGTFENNESYRNEVKSDKYYINPSLLYKAGKNTDVLLQGDYLQYDLTPDFGIGSLDGKIPTSISRSSFFNTAWAFNKANQTNISATVDHKFNDIWKLNVVGSYQLFNRNYYSTERIQADAVGDWNRALTRSRTAEDYYSAQANLTGSLYTGKIKHSVLIGTDADSYLNTSHTFNFATAYDRINILNPNKYTARQDMPFAKDSLVTEAPTYRLGYYAQDLISLSEKLKVMAGLRWSYQKALVADVHNLIKGTSGKSATAAKSDQAFSPKFGIVYQPVKTMAIFGSYSNNFTVNSGIDVFDQALSPSIIDQFEAGVKNDFLNGKLTANFTLYKIINNNLAQQAQFLKDGITLNANTNIKELTGQTTSDGFEFDLTGTVLPGLNAMGGYSYNYMRYTKTSGRKGSYIEGERLVSNPAHTANASLFYTFNTPGLRGLKAGFSGYYIGERNAGWNNTVGQTQTVSRLIPMNGFTTYDLTLGYAHRRLSVLAKLSNLTNELNYYVHENYSVNPIPPRQFLTTLSYKF</sequence>
<keyword evidence="8" id="KW-0408">Iron</keyword>
<comment type="similarity">
    <text evidence="2 14 15">Belongs to the TonB-dependent receptor family.</text>
</comment>
<keyword evidence="13 14" id="KW-0998">Cell outer membrane</keyword>
<evidence type="ECO:0000256" key="2">
    <source>
        <dbReference type="ARBA" id="ARBA00009810"/>
    </source>
</evidence>
<evidence type="ECO:0000313" key="19">
    <source>
        <dbReference type="EMBL" id="SKB73488.1"/>
    </source>
</evidence>
<dbReference type="Pfam" id="PF07715">
    <property type="entry name" value="Plug"/>
    <property type="match status" value="1"/>
</dbReference>
<reference evidence="20" key="1">
    <citation type="submission" date="2017-02" db="EMBL/GenBank/DDBJ databases">
        <authorList>
            <person name="Varghese N."/>
            <person name="Submissions S."/>
        </authorList>
    </citation>
    <scope>NUCLEOTIDE SEQUENCE [LARGE SCALE GENOMIC DNA]</scope>
    <source>
        <strain evidence="20">DSM 22385</strain>
    </source>
</reference>
<evidence type="ECO:0000256" key="16">
    <source>
        <dbReference type="SAM" id="SignalP"/>
    </source>
</evidence>
<dbReference type="Gene3D" id="2.60.40.1120">
    <property type="entry name" value="Carboxypeptidase-like, regulatory domain"/>
    <property type="match status" value="1"/>
</dbReference>
<dbReference type="GO" id="GO:0009279">
    <property type="term" value="C:cell outer membrane"/>
    <property type="evidence" value="ECO:0007669"/>
    <property type="project" value="UniProtKB-SubCell"/>
</dbReference>
<protein>
    <submittedName>
        <fullName evidence="19">Iron complex outermembrane recepter protein</fullName>
    </submittedName>
</protein>
<dbReference type="PANTHER" id="PTHR32552:SF68">
    <property type="entry name" value="FERRICHROME OUTER MEMBRANE TRANSPORTER_PHAGE RECEPTOR"/>
    <property type="match status" value="1"/>
</dbReference>
<proteinExistence type="inferred from homology"/>
<feature type="chain" id="PRO_5012752698" evidence="16">
    <location>
        <begin position="27"/>
        <end position="796"/>
    </location>
</feature>
<name>A0A1T5DP26_9SPHI</name>
<keyword evidence="6 14" id="KW-0812">Transmembrane</keyword>
<evidence type="ECO:0000256" key="1">
    <source>
        <dbReference type="ARBA" id="ARBA00004571"/>
    </source>
</evidence>
<dbReference type="STRING" id="572036.SAMN05661099_2491"/>
<evidence type="ECO:0000256" key="3">
    <source>
        <dbReference type="ARBA" id="ARBA00022448"/>
    </source>
</evidence>
<evidence type="ECO:0000256" key="13">
    <source>
        <dbReference type="ARBA" id="ARBA00023237"/>
    </source>
</evidence>
<evidence type="ECO:0000256" key="10">
    <source>
        <dbReference type="ARBA" id="ARBA00023077"/>
    </source>
</evidence>
<dbReference type="CDD" id="cd01347">
    <property type="entry name" value="ligand_gated_channel"/>
    <property type="match status" value="1"/>
</dbReference>
<dbReference type="InterPro" id="IPR012910">
    <property type="entry name" value="Plug_dom"/>
</dbReference>
<dbReference type="InterPro" id="IPR010105">
    <property type="entry name" value="TonB_sidphr_rcpt"/>
</dbReference>
<dbReference type="SUPFAM" id="SSF56935">
    <property type="entry name" value="Porins"/>
    <property type="match status" value="1"/>
</dbReference>
<dbReference type="InterPro" id="IPR008969">
    <property type="entry name" value="CarboxyPept-like_regulatory"/>
</dbReference>
<dbReference type="Gene3D" id="2.40.170.20">
    <property type="entry name" value="TonB-dependent receptor, beta-barrel domain"/>
    <property type="match status" value="1"/>
</dbReference>
<dbReference type="PROSITE" id="PS52016">
    <property type="entry name" value="TONB_DEPENDENT_REC_3"/>
    <property type="match status" value="1"/>
</dbReference>
<keyword evidence="5" id="KW-0410">Iron transport</keyword>
<keyword evidence="4 14" id="KW-1134">Transmembrane beta strand</keyword>
<keyword evidence="11 14" id="KW-0472">Membrane</keyword>
<keyword evidence="12" id="KW-0675">Receptor</keyword>
<dbReference type="EMBL" id="FUYR01000002">
    <property type="protein sequence ID" value="SKB73488.1"/>
    <property type="molecule type" value="Genomic_DNA"/>
</dbReference>
<feature type="signal peptide" evidence="16">
    <location>
        <begin position="1"/>
        <end position="26"/>
    </location>
</feature>